<keyword evidence="2" id="KW-1185">Reference proteome</keyword>
<dbReference type="Proteomes" id="UP000680365">
    <property type="component" value="Unassembled WGS sequence"/>
</dbReference>
<accession>A0ABS5QLJ8</accession>
<dbReference type="RefSeq" id="WP_213349220.1">
    <property type="nucleotide sequence ID" value="NZ_JAEDAM010000038.1"/>
</dbReference>
<evidence type="ECO:0000313" key="1">
    <source>
        <dbReference type="EMBL" id="MBS8122075.1"/>
    </source>
</evidence>
<proteinExistence type="predicted"/>
<name>A0ABS5QLJ8_9BACT</name>
<sequence length="57" mass="7003">MPVKIRIKNIKVKNYRSFGIRQEDFDFPLYENEDNNEAEIFEFPDKTYKKTSCYYLI</sequence>
<dbReference type="EMBL" id="JAEDAM010000038">
    <property type="protein sequence ID" value="MBS8122075.1"/>
    <property type="molecule type" value="Genomic_DNA"/>
</dbReference>
<gene>
    <name evidence="1" type="ORF">VAMP_98n43</name>
</gene>
<protein>
    <submittedName>
        <fullName evidence="1">Uncharacterized protein</fullName>
    </submittedName>
</protein>
<organism evidence="1 2">
    <name type="scientific">Candidatus Vampirococcus lugosii</name>
    <dbReference type="NCBI Taxonomy" id="2789015"/>
    <lineage>
        <taxon>Bacteria</taxon>
        <taxon>Candidatus Absconditibacteriota</taxon>
        <taxon>Vampirococcus</taxon>
    </lineage>
</organism>
<reference evidence="1 2" key="1">
    <citation type="journal article" date="2021" name="Nat. Commun.">
        <title>Reductive evolution and unique predatory mode in the CPR bacterium Vampirococcus lugosii.</title>
        <authorList>
            <person name="Moreira D."/>
            <person name="Zivanovic Y."/>
            <person name="Lopez-Archilla A.I."/>
            <person name="Iniesto M."/>
            <person name="Lopez-Garcia P."/>
        </authorList>
    </citation>
    <scope>NUCLEOTIDE SEQUENCE [LARGE SCALE GENOMIC DNA]</scope>
    <source>
        <strain evidence="1">Chiprana</strain>
    </source>
</reference>
<comment type="caution">
    <text evidence="1">The sequence shown here is derived from an EMBL/GenBank/DDBJ whole genome shotgun (WGS) entry which is preliminary data.</text>
</comment>
<evidence type="ECO:0000313" key="2">
    <source>
        <dbReference type="Proteomes" id="UP000680365"/>
    </source>
</evidence>